<keyword evidence="3" id="KW-1185">Reference proteome</keyword>
<sequence>MLKVKVQRYVAGKKPNFASSSSSESEPEQQVQQVEEIKAFSRGIARTKGKDDQADQDTMQKPSADELADPRFRRLLRAKNDTSEILSGSKQQLTTSVLSHLELLMYH</sequence>
<gene>
    <name evidence="2" type="ORF">ECPE_LOCUS1120</name>
</gene>
<proteinExistence type="predicted"/>
<dbReference type="Proteomes" id="UP000272942">
    <property type="component" value="Unassembled WGS sequence"/>
</dbReference>
<accession>A0A183A2D5</accession>
<evidence type="ECO:0000313" key="4">
    <source>
        <dbReference type="WBParaSite" id="ECPE_0000112001-mRNA-1"/>
    </source>
</evidence>
<feature type="region of interest" description="Disordered" evidence="1">
    <location>
        <begin position="13"/>
        <end position="71"/>
    </location>
</feature>
<name>A0A183A2D5_9TREM</name>
<organism evidence="4">
    <name type="scientific">Echinostoma caproni</name>
    <dbReference type="NCBI Taxonomy" id="27848"/>
    <lineage>
        <taxon>Eukaryota</taxon>
        <taxon>Metazoa</taxon>
        <taxon>Spiralia</taxon>
        <taxon>Lophotrochozoa</taxon>
        <taxon>Platyhelminthes</taxon>
        <taxon>Trematoda</taxon>
        <taxon>Digenea</taxon>
        <taxon>Plagiorchiida</taxon>
        <taxon>Echinostomata</taxon>
        <taxon>Echinostomatoidea</taxon>
        <taxon>Echinostomatidae</taxon>
        <taxon>Echinostoma</taxon>
    </lineage>
</organism>
<dbReference type="WBParaSite" id="ECPE_0000112001-mRNA-1">
    <property type="protein sequence ID" value="ECPE_0000112001-mRNA-1"/>
    <property type="gene ID" value="ECPE_0000112001"/>
</dbReference>
<dbReference type="AlphaFoldDB" id="A0A183A2D5"/>
<dbReference type="EMBL" id="UZAN01005420">
    <property type="protein sequence ID" value="VDP33466.1"/>
    <property type="molecule type" value="Genomic_DNA"/>
</dbReference>
<reference evidence="2 3" key="2">
    <citation type="submission" date="2018-11" db="EMBL/GenBank/DDBJ databases">
        <authorList>
            <consortium name="Pathogen Informatics"/>
        </authorList>
    </citation>
    <scope>NUCLEOTIDE SEQUENCE [LARGE SCALE GENOMIC DNA]</scope>
    <source>
        <strain evidence="2 3">Egypt</strain>
    </source>
</reference>
<dbReference type="OrthoDB" id="1111734at2759"/>
<feature type="compositionally biased region" description="Low complexity" evidence="1">
    <location>
        <begin position="19"/>
        <end position="34"/>
    </location>
</feature>
<evidence type="ECO:0000313" key="3">
    <source>
        <dbReference type="Proteomes" id="UP000272942"/>
    </source>
</evidence>
<protein>
    <submittedName>
        <fullName evidence="2 4">Uncharacterized protein</fullName>
    </submittedName>
</protein>
<reference evidence="4" key="1">
    <citation type="submission" date="2016-06" db="UniProtKB">
        <authorList>
            <consortium name="WormBaseParasite"/>
        </authorList>
    </citation>
    <scope>IDENTIFICATION</scope>
</reference>
<evidence type="ECO:0000313" key="2">
    <source>
        <dbReference type="EMBL" id="VDP33466.1"/>
    </source>
</evidence>
<evidence type="ECO:0000256" key="1">
    <source>
        <dbReference type="SAM" id="MobiDB-lite"/>
    </source>
</evidence>